<evidence type="ECO:0000259" key="1">
    <source>
        <dbReference type="PROSITE" id="PS50943"/>
    </source>
</evidence>
<dbReference type="OrthoDB" id="8908960at2"/>
<dbReference type="Proteomes" id="UP000037507">
    <property type="component" value="Unassembled WGS sequence"/>
</dbReference>
<evidence type="ECO:0000313" key="3">
    <source>
        <dbReference type="Proteomes" id="UP000037507"/>
    </source>
</evidence>
<evidence type="ECO:0000313" key="2">
    <source>
        <dbReference type="EMBL" id="PVE40974.1"/>
    </source>
</evidence>
<comment type="caution">
    <text evidence="2">The sequence shown here is derived from an EMBL/GenBank/DDBJ whole genome shotgun (WGS) entry which is preliminary data.</text>
</comment>
<gene>
    <name evidence="2" type="ORF">H663_019680</name>
</gene>
<dbReference type="GO" id="GO:0003677">
    <property type="term" value="F:DNA binding"/>
    <property type="evidence" value="ECO:0007669"/>
    <property type="project" value="InterPro"/>
</dbReference>
<reference evidence="2" key="1">
    <citation type="submission" date="2017-04" db="EMBL/GenBank/DDBJ databases">
        <title>Unexpected and diverse lifestyles within the genus Limnohabitans.</title>
        <authorList>
            <person name="Kasalicky V."/>
            <person name="Mehrshad M."/>
            <person name="Andrei S.-A."/>
            <person name="Salcher M."/>
            <person name="Kratochvilova H."/>
            <person name="Simek K."/>
            <person name="Ghai R."/>
        </authorList>
    </citation>
    <scope>NUCLEOTIDE SEQUENCE [LARGE SCALE GENOMIC DNA]</scope>
    <source>
        <strain evidence="2">II-D5</strain>
    </source>
</reference>
<name>A0A2T7U8H7_9BURK</name>
<dbReference type="EMBL" id="LFYT02000047">
    <property type="protein sequence ID" value="PVE40974.1"/>
    <property type="molecule type" value="Genomic_DNA"/>
</dbReference>
<dbReference type="STRING" id="1293045.H663_09790"/>
<dbReference type="RefSeq" id="WP_053172566.1">
    <property type="nucleotide sequence ID" value="NZ_LFYT02000047.1"/>
</dbReference>
<sequence length="134" mass="14881">MATQTETEAFAQRLRRALEASGVRASPTVLANEFNLRFWGRSVTPHTARNWLLGKAIPTQDKLRVLADWLSVSPDELRFGRQGVALKVSEGDATIDAMNMADREMLSRYLTLPLNERKTAREVIKALAIAASGK</sequence>
<keyword evidence="3" id="KW-1185">Reference proteome</keyword>
<dbReference type="InterPro" id="IPR001387">
    <property type="entry name" value="Cro/C1-type_HTH"/>
</dbReference>
<protein>
    <recommendedName>
        <fullName evidence="1">HTH cro/C1-type domain-containing protein</fullName>
    </recommendedName>
</protein>
<proteinExistence type="predicted"/>
<dbReference type="AlphaFoldDB" id="A0A2T7U8H7"/>
<dbReference type="InterPro" id="IPR010982">
    <property type="entry name" value="Lambda_DNA-bd_dom_sf"/>
</dbReference>
<accession>A0A2T7U8H7</accession>
<dbReference type="PROSITE" id="PS50943">
    <property type="entry name" value="HTH_CROC1"/>
    <property type="match status" value="1"/>
</dbReference>
<dbReference type="Gene3D" id="1.10.260.40">
    <property type="entry name" value="lambda repressor-like DNA-binding domains"/>
    <property type="match status" value="1"/>
</dbReference>
<feature type="domain" description="HTH cro/C1-type" evidence="1">
    <location>
        <begin position="43"/>
        <end position="77"/>
    </location>
</feature>
<organism evidence="2 3">
    <name type="scientific">Limnohabitans planktonicus II-D5</name>
    <dbReference type="NCBI Taxonomy" id="1293045"/>
    <lineage>
        <taxon>Bacteria</taxon>
        <taxon>Pseudomonadati</taxon>
        <taxon>Pseudomonadota</taxon>
        <taxon>Betaproteobacteria</taxon>
        <taxon>Burkholderiales</taxon>
        <taxon>Comamonadaceae</taxon>
        <taxon>Limnohabitans</taxon>
    </lineage>
</organism>